<organism evidence="1 2">
    <name type="scientific">Ricinus communis</name>
    <name type="common">Castor bean</name>
    <dbReference type="NCBI Taxonomy" id="3988"/>
    <lineage>
        <taxon>Eukaryota</taxon>
        <taxon>Viridiplantae</taxon>
        <taxon>Streptophyta</taxon>
        <taxon>Embryophyta</taxon>
        <taxon>Tracheophyta</taxon>
        <taxon>Spermatophyta</taxon>
        <taxon>Magnoliopsida</taxon>
        <taxon>eudicotyledons</taxon>
        <taxon>Gunneridae</taxon>
        <taxon>Pentapetalae</taxon>
        <taxon>rosids</taxon>
        <taxon>fabids</taxon>
        <taxon>Malpighiales</taxon>
        <taxon>Euphorbiaceae</taxon>
        <taxon>Acalyphoideae</taxon>
        <taxon>Acalypheae</taxon>
        <taxon>Ricinus</taxon>
    </lineage>
</organism>
<sequence length="76" mass="8119">RAQQFIRFGHARAGAQPLQLHQAWRGRGRQVPETVLAGPAGIHGPRTIQAQPLSIAEDADRLGACMRKVAGAGGVW</sequence>
<evidence type="ECO:0000313" key="1">
    <source>
        <dbReference type="EMBL" id="EEF22639.1"/>
    </source>
</evidence>
<proteinExistence type="predicted"/>
<evidence type="ECO:0000313" key="2">
    <source>
        <dbReference type="Proteomes" id="UP000008311"/>
    </source>
</evidence>
<gene>
    <name evidence="1" type="ORF">RCOM_2150080</name>
</gene>
<keyword evidence="2" id="KW-1185">Reference proteome</keyword>
<reference evidence="2" key="1">
    <citation type="journal article" date="2010" name="Nat. Biotechnol.">
        <title>Draft genome sequence of the oilseed species Ricinus communis.</title>
        <authorList>
            <person name="Chan A.P."/>
            <person name="Crabtree J."/>
            <person name="Zhao Q."/>
            <person name="Lorenzi H."/>
            <person name="Orvis J."/>
            <person name="Puiu D."/>
            <person name="Melake-Berhan A."/>
            <person name="Jones K.M."/>
            <person name="Redman J."/>
            <person name="Chen G."/>
            <person name="Cahoon E.B."/>
            <person name="Gedil M."/>
            <person name="Stanke M."/>
            <person name="Haas B.J."/>
            <person name="Wortman J.R."/>
            <person name="Fraser-Liggett C.M."/>
            <person name="Ravel J."/>
            <person name="Rabinowicz P.D."/>
        </authorList>
    </citation>
    <scope>NUCLEOTIDE SEQUENCE [LARGE SCALE GENOMIC DNA]</scope>
    <source>
        <strain evidence="2">cv. Hale</strain>
    </source>
</reference>
<accession>B9TNC4</accession>
<dbReference type="EMBL" id="EQ992035">
    <property type="protein sequence ID" value="EEF22639.1"/>
    <property type="molecule type" value="Genomic_DNA"/>
</dbReference>
<feature type="non-terminal residue" evidence="1">
    <location>
        <position position="1"/>
    </location>
</feature>
<protein>
    <submittedName>
        <fullName evidence="1">Uncharacterized protein</fullName>
    </submittedName>
</protein>
<name>B9TNC4_RICCO</name>
<dbReference type="Proteomes" id="UP000008311">
    <property type="component" value="Unassembled WGS sequence"/>
</dbReference>
<dbReference type="AlphaFoldDB" id="B9TNC4"/>
<dbReference type="InParanoid" id="B9TNC4"/>